<proteinExistence type="inferred from homology"/>
<dbReference type="GO" id="GO:0006357">
    <property type="term" value="P:regulation of transcription by RNA polymerase II"/>
    <property type="evidence" value="ECO:0007669"/>
    <property type="project" value="InterPro"/>
</dbReference>
<keyword evidence="9" id="KW-1185">Reference proteome</keyword>
<keyword evidence="5 6" id="KW-0539">Nucleus</keyword>
<comment type="subcellular location">
    <subcellularLocation>
        <location evidence="1 6">Nucleus</location>
    </subcellularLocation>
</comment>
<evidence type="ECO:0000256" key="7">
    <source>
        <dbReference type="SAM" id="MobiDB-lite"/>
    </source>
</evidence>
<evidence type="ECO:0000313" key="9">
    <source>
        <dbReference type="Proteomes" id="UP001152484"/>
    </source>
</evidence>
<comment type="subunit">
    <text evidence="6">Component of the Mediator complex.</text>
</comment>
<keyword evidence="3 6" id="KW-0805">Transcription regulation</keyword>
<dbReference type="InterPro" id="IPR019313">
    <property type="entry name" value="Mediator_Med17"/>
</dbReference>
<dbReference type="GO" id="GO:0016592">
    <property type="term" value="C:mediator complex"/>
    <property type="evidence" value="ECO:0007669"/>
    <property type="project" value="InterPro"/>
</dbReference>
<dbReference type="PANTHER" id="PTHR13114:SF7">
    <property type="entry name" value="MEDIATOR OF RNA POLYMERASE II TRANSCRIPTION SUBUNIT 17"/>
    <property type="match status" value="1"/>
</dbReference>
<sequence>MEEEDLQISLDKLPIKRVEFVEENGVERFPGDVGYDEKTVSLIRRIDFGWAVEREDPSKKQKKSNADSSSSSKETGANQPWPWQSLVENLQLAHQELSVIIDLINTVEANDAVTVAGMTRPKQLPNELLSDLAVSMATKLQNFRHLGKYFKQSAKALEKQVAREARFYGALIRLQQNWKIKWHRMVAAASGNEGFYIDLIDNTLHDPALLFRPSSASAVRIEHDSDGMLAVNLPPNSCKTLQFEFLGAYSTGNAMKSTMTEVKDKTKDSSGESKKEIDDEKHVKETHCTLREVHRAIFDEQVFDLVNREAFNPSLGIDVTGIQENNLRLCIRQGTSVSLSLVPSNEGDKTTRGEGDETVGAVTMSMESFDGSNSDDKKLYLKKSGSLNQVSFEIYLQQIFHEHVFVKAKDRSSNSVKLRESVLPTKDSPNLLGHFCMSLAHRIFSNKVLAELESLVNRTPYVELISHLTWHSRKSSWTLLMKVPQSILNAAGKKVPTSYLDKNVKSQFRTRVSVCDDSISVEGEGAPNVVGLFEGKSNDNCLLNRYGCDLADLPAILLQQVASQVIWWLHEEALMAGIKANRDFLSLWFEMEEGETVGLVAHIDPEDPIGCISWWLVIEDGYSEEHKLQTEICDGESERRKFLGYLSLGVLYSTLLDLVSLSSGSMTN</sequence>
<dbReference type="GO" id="GO:0003712">
    <property type="term" value="F:transcription coregulator activity"/>
    <property type="evidence" value="ECO:0007669"/>
    <property type="project" value="InterPro"/>
</dbReference>
<feature type="compositionally biased region" description="Basic and acidic residues" evidence="7">
    <location>
        <begin position="261"/>
        <end position="280"/>
    </location>
</feature>
<reference evidence="8" key="1">
    <citation type="submission" date="2022-07" db="EMBL/GenBank/DDBJ databases">
        <authorList>
            <person name="Macas J."/>
            <person name="Novak P."/>
            <person name="Neumann P."/>
        </authorList>
    </citation>
    <scope>NUCLEOTIDE SEQUENCE</scope>
</reference>
<feature type="region of interest" description="Disordered" evidence="7">
    <location>
        <begin position="260"/>
        <end position="280"/>
    </location>
</feature>
<evidence type="ECO:0000313" key="8">
    <source>
        <dbReference type="EMBL" id="CAH9088004.1"/>
    </source>
</evidence>
<protein>
    <recommendedName>
        <fullName evidence="6">Mediator of RNA polymerase II transcription subunit 17</fullName>
    </recommendedName>
    <alternativeName>
        <fullName evidence="6">Mediator complex subunit 17</fullName>
    </alternativeName>
</protein>
<dbReference type="GO" id="GO:0070847">
    <property type="term" value="C:core mediator complex"/>
    <property type="evidence" value="ECO:0007669"/>
    <property type="project" value="TreeGrafter"/>
</dbReference>
<evidence type="ECO:0000256" key="2">
    <source>
        <dbReference type="ARBA" id="ARBA00005635"/>
    </source>
</evidence>
<evidence type="ECO:0000256" key="5">
    <source>
        <dbReference type="ARBA" id="ARBA00023242"/>
    </source>
</evidence>
<dbReference type="Proteomes" id="UP001152484">
    <property type="component" value="Unassembled WGS sequence"/>
</dbReference>
<accession>A0A9P0Z657</accession>
<comment type="caution">
    <text evidence="8">The sequence shown here is derived from an EMBL/GenBank/DDBJ whole genome shotgun (WGS) entry which is preliminary data.</text>
</comment>
<comment type="function">
    <text evidence="6">Component of the Mediator complex, a coactivator involved in the regulated transcription of nearly all RNA polymerase II-dependent genes. Mediator functions as a bridge to convey information from gene-specific regulatory proteins to the basal RNA polymerase II transcription machinery. Mediator is recruited to promoters by direct interactions with regulatory proteins and serves as a scaffold for the assembly of a functional preinitiation complex with RNA polymerase II and the general transcription factors.</text>
</comment>
<dbReference type="AlphaFoldDB" id="A0A9P0Z657"/>
<dbReference type="OrthoDB" id="2020583at2759"/>
<evidence type="ECO:0000256" key="1">
    <source>
        <dbReference type="ARBA" id="ARBA00004123"/>
    </source>
</evidence>
<evidence type="ECO:0000256" key="6">
    <source>
        <dbReference type="RuleBase" id="RU364140"/>
    </source>
</evidence>
<dbReference type="EMBL" id="CAMAPE010000019">
    <property type="protein sequence ID" value="CAH9088004.1"/>
    <property type="molecule type" value="Genomic_DNA"/>
</dbReference>
<evidence type="ECO:0000256" key="3">
    <source>
        <dbReference type="ARBA" id="ARBA00023015"/>
    </source>
</evidence>
<comment type="similarity">
    <text evidence="2 6">Belongs to the Mediator complex subunit 17 family.</text>
</comment>
<dbReference type="Pfam" id="PF10156">
    <property type="entry name" value="Med17"/>
    <property type="match status" value="1"/>
</dbReference>
<evidence type="ECO:0000256" key="4">
    <source>
        <dbReference type="ARBA" id="ARBA00023163"/>
    </source>
</evidence>
<organism evidence="8 9">
    <name type="scientific">Cuscuta europaea</name>
    <name type="common">European dodder</name>
    <dbReference type="NCBI Taxonomy" id="41803"/>
    <lineage>
        <taxon>Eukaryota</taxon>
        <taxon>Viridiplantae</taxon>
        <taxon>Streptophyta</taxon>
        <taxon>Embryophyta</taxon>
        <taxon>Tracheophyta</taxon>
        <taxon>Spermatophyta</taxon>
        <taxon>Magnoliopsida</taxon>
        <taxon>eudicotyledons</taxon>
        <taxon>Gunneridae</taxon>
        <taxon>Pentapetalae</taxon>
        <taxon>asterids</taxon>
        <taxon>lamiids</taxon>
        <taxon>Solanales</taxon>
        <taxon>Convolvulaceae</taxon>
        <taxon>Cuscuteae</taxon>
        <taxon>Cuscuta</taxon>
        <taxon>Cuscuta subgen. Cuscuta</taxon>
    </lineage>
</organism>
<name>A0A9P0Z657_CUSEU</name>
<feature type="region of interest" description="Disordered" evidence="7">
    <location>
        <begin position="54"/>
        <end position="80"/>
    </location>
</feature>
<keyword evidence="4 6" id="KW-0804">Transcription</keyword>
<dbReference type="PANTHER" id="PTHR13114">
    <property type="entry name" value="MEDIATOR OF RNA POLYMERASE II TRANSCRIPTION SUBUNIT 17"/>
    <property type="match status" value="1"/>
</dbReference>
<gene>
    <name evidence="6" type="primary">MED17</name>
    <name evidence="8" type="ORF">CEURO_LOCUS10316</name>
</gene>
<keyword evidence="6" id="KW-0010">Activator</keyword>